<dbReference type="Pfam" id="PF00106">
    <property type="entry name" value="adh_short"/>
    <property type="match status" value="1"/>
</dbReference>
<sequence>MAALIAPQEPKVWFVTGASSGFGLEVTKAALARGDRVFATLRTPSALADLQARYPPTQLCVHILDVTHEPAIGPAFDAARSVFGRVDVVLNNAGICVVSEAEGISEAMARKQFEVVFWGASYVTREAVRTFREQKPSGGKLLQVASRTSIEATAGVAHYAAAKSALEALTEGYAQEVDKGWNIWFTILEPALFKTGSPGTNILEPPHPAYSNLDLPVSKFRAGYPNEGIFTGDPRKFAKVVLDLADVTDEREWPFRVPLHRVALDAARRKGQKWLDAAEREGWRSDDIYIDKASA</sequence>
<dbReference type="RefSeq" id="XP_007766632.1">
    <property type="nucleotide sequence ID" value="XM_007768442.1"/>
</dbReference>
<dbReference type="EMBL" id="JH711576">
    <property type="protein sequence ID" value="EIW82611.1"/>
    <property type="molecule type" value="Genomic_DNA"/>
</dbReference>
<keyword evidence="2" id="KW-0521">NADP</keyword>
<dbReference type="Gene3D" id="3.40.50.720">
    <property type="entry name" value="NAD(P)-binding Rossmann-like Domain"/>
    <property type="match status" value="1"/>
</dbReference>
<keyword evidence="6" id="KW-1185">Reference proteome</keyword>
<dbReference type="InterPro" id="IPR051911">
    <property type="entry name" value="SDR_oxidoreductase"/>
</dbReference>
<dbReference type="PANTHER" id="PTHR43976">
    <property type="entry name" value="SHORT CHAIN DEHYDROGENASE"/>
    <property type="match status" value="1"/>
</dbReference>
<dbReference type="OMA" id="DEREWPF"/>
<dbReference type="OrthoDB" id="37659at2759"/>
<dbReference type="InterPro" id="IPR002347">
    <property type="entry name" value="SDR_fam"/>
</dbReference>
<gene>
    <name evidence="5" type="ORF">CONPUDRAFT_100909</name>
</gene>
<dbReference type="GeneID" id="19198259"/>
<keyword evidence="3" id="KW-0560">Oxidoreductase</keyword>
<name>A0A5M3MVJ8_CONPW</name>
<dbReference type="InterPro" id="IPR036291">
    <property type="entry name" value="NAD(P)-bd_dom_sf"/>
</dbReference>
<organism evidence="5 6">
    <name type="scientific">Coniophora puteana (strain RWD-64-598)</name>
    <name type="common">Brown rot fungus</name>
    <dbReference type="NCBI Taxonomy" id="741705"/>
    <lineage>
        <taxon>Eukaryota</taxon>
        <taxon>Fungi</taxon>
        <taxon>Dikarya</taxon>
        <taxon>Basidiomycota</taxon>
        <taxon>Agaricomycotina</taxon>
        <taxon>Agaricomycetes</taxon>
        <taxon>Agaricomycetidae</taxon>
        <taxon>Boletales</taxon>
        <taxon>Coniophorineae</taxon>
        <taxon>Coniophoraceae</taxon>
        <taxon>Coniophora</taxon>
    </lineage>
</organism>
<evidence type="ECO:0000256" key="1">
    <source>
        <dbReference type="ARBA" id="ARBA00006484"/>
    </source>
</evidence>
<dbReference type="PANTHER" id="PTHR43976:SF16">
    <property type="entry name" value="SHORT-CHAIN DEHYDROGENASE_REDUCTASE FAMILY PROTEIN"/>
    <property type="match status" value="1"/>
</dbReference>
<dbReference type="KEGG" id="cput:CONPUDRAFT_100909"/>
<comment type="caution">
    <text evidence="5">The sequence shown here is derived from an EMBL/GenBank/DDBJ whole genome shotgun (WGS) entry which is preliminary data.</text>
</comment>
<dbReference type="Proteomes" id="UP000053558">
    <property type="component" value="Unassembled WGS sequence"/>
</dbReference>
<dbReference type="SUPFAM" id="SSF51735">
    <property type="entry name" value="NAD(P)-binding Rossmann-fold domains"/>
    <property type="match status" value="1"/>
</dbReference>
<dbReference type="AlphaFoldDB" id="A0A5M3MVJ8"/>
<dbReference type="InterPro" id="IPR020904">
    <property type="entry name" value="Sc_DH/Rdtase_CS"/>
</dbReference>
<accession>A0A5M3MVJ8</accession>
<evidence type="ECO:0000256" key="2">
    <source>
        <dbReference type="ARBA" id="ARBA00022857"/>
    </source>
</evidence>
<reference evidence="6" key="1">
    <citation type="journal article" date="2012" name="Science">
        <title>The Paleozoic origin of enzymatic lignin decomposition reconstructed from 31 fungal genomes.</title>
        <authorList>
            <person name="Floudas D."/>
            <person name="Binder M."/>
            <person name="Riley R."/>
            <person name="Barry K."/>
            <person name="Blanchette R.A."/>
            <person name="Henrissat B."/>
            <person name="Martinez A.T."/>
            <person name="Otillar R."/>
            <person name="Spatafora J.W."/>
            <person name="Yadav J.S."/>
            <person name="Aerts A."/>
            <person name="Benoit I."/>
            <person name="Boyd A."/>
            <person name="Carlson A."/>
            <person name="Copeland A."/>
            <person name="Coutinho P.M."/>
            <person name="de Vries R.P."/>
            <person name="Ferreira P."/>
            <person name="Findley K."/>
            <person name="Foster B."/>
            <person name="Gaskell J."/>
            <person name="Glotzer D."/>
            <person name="Gorecki P."/>
            <person name="Heitman J."/>
            <person name="Hesse C."/>
            <person name="Hori C."/>
            <person name="Igarashi K."/>
            <person name="Jurgens J.A."/>
            <person name="Kallen N."/>
            <person name="Kersten P."/>
            <person name="Kohler A."/>
            <person name="Kuees U."/>
            <person name="Kumar T.K.A."/>
            <person name="Kuo A."/>
            <person name="LaButti K."/>
            <person name="Larrondo L.F."/>
            <person name="Lindquist E."/>
            <person name="Ling A."/>
            <person name="Lombard V."/>
            <person name="Lucas S."/>
            <person name="Lundell T."/>
            <person name="Martin R."/>
            <person name="McLaughlin D.J."/>
            <person name="Morgenstern I."/>
            <person name="Morin E."/>
            <person name="Murat C."/>
            <person name="Nagy L.G."/>
            <person name="Nolan M."/>
            <person name="Ohm R.A."/>
            <person name="Patyshakuliyeva A."/>
            <person name="Rokas A."/>
            <person name="Ruiz-Duenas F.J."/>
            <person name="Sabat G."/>
            <person name="Salamov A."/>
            <person name="Samejima M."/>
            <person name="Schmutz J."/>
            <person name="Slot J.C."/>
            <person name="St John F."/>
            <person name="Stenlid J."/>
            <person name="Sun H."/>
            <person name="Sun S."/>
            <person name="Syed K."/>
            <person name="Tsang A."/>
            <person name="Wiebenga A."/>
            <person name="Young D."/>
            <person name="Pisabarro A."/>
            <person name="Eastwood D.C."/>
            <person name="Martin F."/>
            <person name="Cullen D."/>
            <person name="Grigoriev I.V."/>
            <person name="Hibbett D.S."/>
        </authorList>
    </citation>
    <scope>NUCLEOTIDE SEQUENCE [LARGE SCALE GENOMIC DNA]</scope>
    <source>
        <strain evidence="6">RWD-64-598 SS2</strain>
    </source>
</reference>
<comment type="similarity">
    <text evidence="1 4">Belongs to the short-chain dehydrogenases/reductases (SDR) family.</text>
</comment>
<evidence type="ECO:0000313" key="5">
    <source>
        <dbReference type="EMBL" id="EIW82611.1"/>
    </source>
</evidence>
<protein>
    <submittedName>
        <fullName evidence="5">NAD(P)-binding protein</fullName>
    </submittedName>
</protein>
<dbReference type="PRINTS" id="PR00080">
    <property type="entry name" value="SDRFAMILY"/>
</dbReference>
<evidence type="ECO:0000313" key="6">
    <source>
        <dbReference type="Proteomes" id="UP000053558"/>
    </source>
</evidence>
<evidence type="ECO:0000256" key="3">
    <source>
        <dbReference type="ARBA" id="ARBA00023002"/>
    </source>
</evidence>
<dbReference type="PRINTS" id="PR00081">
    <property type="entry name" value="GDHRDH"/>
</dbReference>
<evidence type="ECO:0000256" key="4">
    <source>
        <dbReference type="RuleBase" id="RU000363"/>
    </source>
</evidence>
<dbReference type="PROSITE" id="PS00061">
    <property type="entry name" value="ADH_SHORT"/>
    <property type="match status" value="1"/>
</dbReference>
<proteinExistence type="inferred from homology"/>
<dbReference type="GO" id="GO:0016491">
    <property type="term" value="F:oxidoreductase activity"/>
    <property type="evidence" value="ECO:0007669"/>
    <property type="project" value="UniProtKB-KW"/>
</dbReference>